<keyword evidence="2" id="KW-1185">Reference proteome</keyword>
<comment type="caution">
    <text evidence="1">The sequence shown here is derived from an EMBL/GenBank/DDBJ whole genome shotgun (WGS) entry which is preliminary data.</text>
</comment>
<name>A0A834PD59_VESPE</name>
<dbReference type="Proteomes" id="UP000600918">
    <property type="component" value="Unassembled WGS sequence"/>
</dbReference>
<organism evidence="1 2">
    <name type="scientific">Vespula pensylvanica</name>
    <name type="common">Western yellow jacket</name>
    <name type="synonym">Wasp</name>
    <dbReference type="NCBI Taxonomy" id="30213"/>
    <lineage>
        <taxon>Eukaryota</taxon>
        <taxon>Metazoa</taxon>
        <taxon>Ecdysozoa</taxon>
        <taxon>Arthropoda</taxon>
        <taxon>Hexapoda</taxon>
        <taxon>Insecta</taxon>
        <taxon>Pterygota</taxon>
        <taxon>Neoptera</taxon>
        <taxon>Endopterygota</taxon>
        <taxon>Hymenoptera</taxon>
        <taxon>Apocrita</taxon>
        <taxon>Aculeata</taxon>
        <taxon>Vespoidea</taxon>
        <taxon>Vespidae</taxon>
        <taxon>Vespinae</taxon>
        <taxon>Vespula</taxon>
    </lineage>
</organism>
<gene>
    <name evidence="1" type="ORF">H0235_004101</name>
</gene>
<accession>A0A834PD59</accession>
<evidence type="ECO:0000313" key="2">
    <source>
        <dbReference type="Proteomes" id="UP000600918"/>
    </source>
</evidence>
<dbReference type="AlphaFoldDB" id="A0A834PD59"/>
<sequence length="76" mass="8622">MDAGIFSGELDIGRQTVGRRFAPHATGERGIRSIERECCMYLAARAQTCKAYLTTTFKLRRSDEPRPYPVCLVLRN</sequence>
<protein>
    <submittedName>
        <fullName evidence="1">Uncharacterized protein</fullName>
    </submittedName>
</protein>
<dbReference type="EMBL" id="JACSDY010000002">
    <property type="protein sequence ID" value="KAF7435910.1"/>
    <property type="molecule type" value="Genomic_DNA"/>
</dbReference>
<proteinExistence type="predicted"/>
<reference evidence="1" key="1">
    <citation type="journal article" date="2020" name="G3 (Bethesda)">
        <title>High-Quality Assemblies for Three Invasive Social Wasps from the &lt;i&gt;Vespula&lt;/i&gt; Genus.</title>
        <authorList>
            <person name="Harrop T.W.R."/>
            <person name="Guhlin J."/>
            <person name="McLaughlin G.M."/>
            <person name="Permina E."/>
            <person name="Stockwell P."/>
            <person name="Gilligan J."/>
            <person name="Le Lec M.F."/>
            <person name="Gruber M.A.M."/>
            <person name="Quinn O."/>
            <person name="Lovegrove M."/>
            <person name="Duncan E.J."/>
            <person name="Remnant E.J."/>
            <person name="Van Eeckhoven J."/>
            <person name="Graham B."/>
            <person name="Knapp R.A."/>
            <person name="Langford K.W."/>
            <person name="Kronenberg Z."/>
            <person name="Press M.O."/>
            <person name="Eacker S.M."/>
            <person name="Wilson-Rankin E.E."/>
            <person name="Purcell J."/>
            <person name="Lester P.J."/>
            <person name="Dearden P.K."/>
        </authorList>
    </citation>
    <scope>NUCLEOTIDE SEQUENCE</scope>
    <source>
        <strain evidence="1">Volc-1</strain>
    </source>
</reference>
<evidence type="ECO:0000313" key="1">
    <source>
        <dbReference type="EMBL" id="KAF7435910.1"/>
    </source>
</evidence>